<proteinExistence type="predicted"/>
<dbReference type="RefSeq" id="WP_083038595.1">
    <property type="nucleotide sequence ID" value="NZ_CP020557.1"/>
</dbReference>
<dbReference type="Pfam" id="PF22596">
    <property type="entry name" value="Scabin-like"/>
    <property type="match status" value="1"/>
</dbReference>
<evidence type="ECO:0000313" key="3">
    <source>
        <dbReference type="Proteomes" id="UP000192727"/>
    </source>
</evidence>
<evidence type="ECO:0000313" key="2">
    <source>
        <dbReference type="EMBL" id="ARF67010.1"/>
    </source>
</evidence>
<feature type="domain" description="Pierisin-like" evidence="1">
    <location>
        <begin position="99"/>
        <end position="230"/>
    </location>
</feature>
<dbReference type="Proteomes" id="UP000192727">
    <property type="component" value="Chromosome"/>
</dbReference>
<dbReference type="Gene3D" id="2.80.10.50">
    <property type="match status" value="1"/>
</dbReference>
<dbReference type="SUPFAM" id="SSF50370">
    <property type="entry name" value="Ricin B-like lectins"/>
    <property type="match status" value="1"/>
</dbReference>
<name>A0A1V0UPP9_9BACL</name>
<organism evidence="2 3">
    <name type="scientific">Paenibacillus larvae subsp. pulvifaciens</name>
    <dbReference type="NCBI Taxonomy" id="1477"/>
    <lineage>
        <taxon>Bacteria</taxon>
        <taxon>Bacillati</taxon>
        <taxon>Bacillota</taxon>
        <taxon>Bacilli</taxon>
        <taxon>Bacillales</taxon>
        <taxon>Paenibacillaceae</taxon>
        <taxon>Paenibacillus</taxon>
    </lineage>
</organism>
<dbReference type="InterPro" id="IPR035992">
    <property type="entry name" value="Ricin_B-like_lectins"/>
</dbReference>
<evidence type="ECO:0000259" key="1">
    <source>
        <dbReference type="Pfam" id="PF22596"/>
    </source>
</evidence>
<dbReference type="Gene3D" id="3.90.210.10">
    <property type="entry name" value="Heat-Labile Enterotoxin, subunit A"/>
    <property type="match status" value="1"/>
</dbReference>
<dbReference type="InterPro" id="IPR054695">
    <property type="entry name" value="Pierisin-like_dom"/>
</dbReference>
<accession>A0A1V0UPP9</accession>
<dbReference type="EMBL" id="CP020557">
    <property type="protein sequence ID" value="ARF67010.1"/>
    <property type="molecule type" value="Genomic_DNA"/>
</dbReference>
<reference evidence="2 3" key="1">
    <citation type="submission" date="2017-03" db="EMBL/GenBank/DDBJ databases">
        <title>Paenibacillus larvae genome sequencing.</title>
        <authorList>
            <person name="Dingman D.W."/>
        </authorList>
    </citation>
    <scope>NUCLEOTIDE SEQUENCE [LARGE SCALE GENOMIC DNA]</scope>
    <source>
        <strain evidence="2 3">SAG 10367</strain>
    </source>
</reference>
<dbReference type="PROSITE" id="PS50231">
    <property type="entry name" value="RICIN_B_LECTIN"/>
    <property type="match status" value="1"/>
</dbReference>
<sequence>MLQKMNIMVKKTLLVLMITVLLGGSILPIQGTTHAQPPNNPNGAQAATVRWLSELAPEILTLFITQMWSADFPQREPSWRINEIIDENGEKKAPERQRLLRWDRRPPNEILVNGFIPQVVDQHLLPEVTDLYEYVKSNTKSIYVSTTKTRYKDGKRQQPWSPRTRDNGVIYQYEIFAPGGIDVNRSFGEQSPWPNQLEVAFPGGISPEFIRSVREIHDGRIQRIWINPNFQDPGELEGISASSSTEQVLWHPDHPDGNHKDPNVYSSTNPDEDMFGGNGYVPDKEDFPVFKESNILPDDEYQIQIDGHIIIGIESDQISNMYNLGLDKQKWNFVYDNSKQAYKIISSQSPNLLLTWDSNHSGQVIGYEDHGYSDQYWRIEKMDKFYKIKSHKDPSQVLYHLNNSEGQPLEVRYDDGSEGQKW</sequence>
<protein>
    <recommendedName>
        <fullName evidence="1">Pierisin-like domain-containing protein</fullName>
    </recommendedName>
</protein>
<gene>
    <name evidence="2" type="ORF">B7C51_03105</name>
</gene>
<dbReference type="AlphaFoldDB" id="A0A1V0UPP9"/>
<dbReference type="SUPFAM" id="SSF56399">
    <property type="entry name" value="ADP-ribosylation"/>
    <property type="match status" value="1"/>
</dbReference>